<protein>
    <submittedName>
        <fullName evidence="3">Uncharacterized protein</fullName>
    </submittedName>
</protein>
<feature type="compositionally biased region" description="Low complexity" evidence="2">
    <location>
        <begin position="350"/>
        <end position="364"/>
    </location>
</feature>
<feature type="compositionally biased region" description="Polar residues" evidence="2">
    <location>
        <begin position="207"/>
        <end position="225"/>
    </location>
</feature>
<feature type="compositionally biased region" description="Low complexity" evidence="2">
    <location>
        <begin position="608"/>
        <end position="625"/>
    </location>
</feature>
<sequence length="876" mass="98432">RATIADATFSSQNRTYPKDANLSPSLMQSVDAFSTPQASPRMAPKPPPRRREQPQPAADGSELPSLDQYEAMLQQMTSPTGSPKEPRQRRPENASDRSSRRMTRQGRKQQQQQQQQHQQLVSEELNTIAVPESLGSVTDSRGLTDTKNKQIESLSERKHRRRSSMPTFGDFPIRALTELKRRSSEYRIPAGHPSSSAMAQGAGSLIHGSTTESSMRSWEHNNSSMMPPVKGSEDERGDPHNAASTKRTSRRHSQTNARSTRRLSHALATSDIDYFTVQHSHAKPDFSLDEGDRRIEQYQMELRQLQSSGIKSPNMMPTRGRSATDEGSSLPTPIPPPSRQQLLASLGDGTNASATSPNRSTTPTSPKPRPTTPVRPAPPPGLSPMSITSAPIILSHGISAPSSNNTHNYNKKNPPIAASPARRMKPTSAAPTSPAAPRSRAASIASVNSMNSMGSNFHVDGILNQAPPSLPLPSVPSSPASPFMSAELEEMALLSSANSRTGLVAELEALKSQLIERDETIHRMMVERQQEYAQQQEQQLQLRALAEKEEEVLGLQQELSFQQSTRTQLEASLTQSHQDHQSLEERYQQLEQAFEQLQLVAAGSKTQQEQEQQQQQQQHQQQQQQAEEHRALHETIQRLTTQLSDLEDQHTSEMQRLQHDQEELLETVVVKHAGALTDLSEQAKTDYEHRLVLVREDLARQFRLDHEALLSKAQVLQSRWEAQSRQGQLLQDRLFQLEHNHRRHEEERETWRQTNQSLERQLAMEHLQQQENQYRIETLEKENRRWREILAELDLAAAAVEAQDIDRHTHRTSPSKDQGSMEKEEEEENKVVPRVGGTLRDGNHSNNDDNDNDNDKAGRPSQAQIKALDGRITPNC</sequence>
<evidence type="ECO:0000256" key="2">
    <source>
        <dbReference type="SAM" id="MobiDB-lite"/>
    </source>
</evidence>
<evidence type="ECO:0000313" key="4">
    <source>
        <dbReference type="Proteomes" id="UP000738359"/>
    </source>
</evidence>
<feature type="region of interest" description="Disordered" evidence="2">
    <location>
        <begin position="1"/>
        <end position="264"/>
    </location>
</feature>
<organism evidence="3 4">
    <name type="scientific">Mortierella alpina</name>
    <name type="common">Oleaginous fungus</name>
    <name type="synonym">Mortierella renispora</name>
    <dbReference type="NCBI Taxonomy" id="64518"/>
    <lineage>
        <taxon>Eukaryota</taxon>
        <taxon>Fungi</taxon>
        <taxon>Fungi incertae sedis</taxon>
        <taxon>Mucoromycota</taxon>
        <taxon>Mortierellomycotina</taxon>
        <taxon>Mortierellomycetes</taxon>
        <taxon>Mortierellales</taxon>
        <taxon>Mortierellaceae</taxon>
        <taxon>Mortierella</taxon>
    </lineage>
</organism>
<dbReference type="PANTHER" id="PTHR14383:SF5">
    <property type="entry name" value="RUN DOMAIN-CONTAINING PROTEIN"/>
    <property type="match status" value="1"/>
</dbReference>
<keyword evidence="4" id="KW-1185">Reference proteome</keyword>
<feature type="compositionally biased region" description="Basic residues" evidence="2">
    <location>
        <begin position="247"/>
        <end position="264"/>
    </location>
</feature>
<reference evidence="3" key="1">
    <citation type="journal article" date="2020" name="Fungal Divers.">
        <title>Resolving the Mortierellaceae phylogeny through synthesis of multi-gene phylogenetics and phylogenomics.</title>
        <authorList>
            <person name="Vandepol N."/>
            <person name="Liber J."/>
            <person name="Desiro A."/>
            <person name="Na H."/>
            <person name="Kennedy M."/>
            <person name="Barry K."/>
            <person name="Grigoriev I.V."/>
            <person name="Miller A.N."/>
            <person name="O'Donnell K."/>
            <person name="Stajich J.E."/>
            <person name="Bonito G."/>
        </authorList>
    </citation>
    <scope>NUCLEOTIDE SEQUENCE</scope>
    <source>
        <strain evidence="3">CK1249</strain>
    </source>
</reference>
<feature type="compositionally biased region" description="Polar residues" evidence="2">
    <location>
        <begin position="22"/>
        <end position="38"/>
    </location>
</feature>
<dbReference type="EMBL" id="JAAAHY010000153">
    <property type="protein sequence ID" value="KAF9966475.1"/>
    <property type="molecule type" value="Genomic_DNA"/>
</dbReference>
<accession>A0A9P6M5L8</accession>
<evidence type="ECO:0000256" key="1">
    <source>
        <dbReference type="SAM" id="Coils"/>
    </source>
</evidence>
<evidence type="ECO:0000313" key="3">
    <source>
        <dbReference type="EMBL" id="KAF9966475.1"/>
    </source>
</evidence>
<keyword evidence="1" id="KW-0175">Coiled coil</keyword>
<feature type="compositionally biased region" description="Low complexity" evidence="2">
    <location>
        <begin position="426"/>
        <end position="442"/>
    </location>
</feature>
<feature type="compositionally biased region" description="Basic and acidic residues" evidence="2">
    <location>
        <begin position="84"/>
        <end position="99"/>
    </location>
</feature>
<dbReference type="AlphaFoldDB" id="A0A9P6M5L8"/>
<feature type="region of interest" description="Disordered" evidence="2">
    <location>
        <begin position="804"/>
        <end position="876"/>
    </location>
</feature>
<feature type="compositionally biased region" description="Pro residues" evidence="2">
    <location>
        <begin position="365"/>
        <end position="382"/>
    </location>
</feature>
<feature type="compositionally biased region" description="Basic and acidic residues" evidence="2">
    <location>
        <begin position="841"/>
        <end position="858"/>
    </location>
</feature>
<feature type="region of interest" description="Disordered" evidence="2">
    <location>
        <begin position="608"/>
        <end position="630"/>
    </location>
</feature>
<feature type="compositionally biased region" description="Basic and acidic residues" evidence="2">
    <location>
        <begin position="142"/>
        <end position="156"/>
    </location>
</feature>
<comment type="caution">
    <text evidence="3">The sequence shown here is derived from an EMBL/GenBank/DDBJ whole genome shotgun (WGS) entry which is preliminary data.</text>
</comment>
<feature type="coiled-coil region" evidence="1">
    <location>
        <begin position="734"/>
        <end position="796"/>
    </location>
</feature>
<dbReference type="OrthoDB" id="2447185at2759"/>
<feature type="compositionally biased region" description="Low complexity" evidence="2">
    <location>
        <begin position="109"/>
        <end position="119"/>
    </location>
</feature>
<gene>
    <name evidence="3" type="ORF">BGZ70_002217</name>
</gene>
<dbReference type="PANTHER" id="PTHR14383">
    <property type="entry name" value="SWAP-70 RECOMBINASE"/>
    <property type="match status" value="1"/>
</dbReference>
<proteinExistence type="predicted"/>
<name>A0A9P6M5L8_MORAP</name>
<dbReference type="Proteomes" id="UP000738359">
    <property type="component" value="Unassembled WGS sequence"/>
</dbReference>
<feature type="non-terminal residue" evidence="3">
    <location>
        <position position="1"/>
    </location>
</feature>
<feature type="region of interest" description="Disordered" evidence="2">
    <location>
        <begin position="305"/>
        <end position="442"/>
    </location>
</feature>